<feature type="compositionally biased region" description="Basic residues" evidence="1">
    <location>
        <begin position="43"/>
        <end position="58"/>
    </location>
</feature>
<feature type="compositionally biased region" description="Basic and acidic residues" evidence="1">
    <location>
        <begin position="59"/>
        <end position="79"/>
    </location>
</feature>
<gene>
    <name evidence="2" type="ORF">CALMAC_LOCUS12443</name>
</gene>
<keyword evidence="3" id="KW-1185">Reference proteome</keyword>
<protein>
    <submittedName>
        <fullName evidence="2">Uncharacterized protein</fullName>
    </submittedName>
</protein>
<evidence type="ECO:0000256" key="1">
    <source>
        <dbReference type="SAM" id="MobiDB-lite"/>
    </source>
</evidence>
<feature type="region of interest" description="Disordered" evidence="1">
    <location>
        <begin position="37"/>
        <end position="95"/>
    </location>
</feature>
<accession>A0A653CWK6</accession>
<sequence length="128" mass="15188">MFGLSVATGLIQGSTERTWNCVLNFASLLWSKINHIKQNSMPKSRKRHHSRSRSRSRSQSRDREDKYKRYDSYEKDRDGKRRKVDSYESPPHKRSLRPLHCIHKQVFHMTPCLASSLDFCYMVSEQQN</sequence>
<name>A0A653CWK6_CALMS</name>
<dbReference type="OrthoDB" id="6742355at2759"/>
<reference evidence="2 3" key="1">
    <citation type="submission" date="2019-01" db="EMBL/GenBank/DDBJ databases">
        <authorList>
            <person name="Sayadi A."/>
        </authorList>
    </citation>
    <scope>NUCLEOTIDE SEQUENCE [LARGE SCALE GENOMIC DNA]</scope>
</reference>
<dbReference type="Proteomes" id="UP000410492">
    <property type="component" value="Unassembled WGS sequence"/>
</dbReference>
<proteinExistence type="predicted"/>
<evidence type="ECO:0000313" key="3">
    <source>
        <dbReference type="Proteomes" id="UP000410492"/>
    </source>
</evidence>
<dbReference type="EMBL" id="CAACVG010009143">
    <property type="protein sequence ID" value="VEN52248.1"/>
    <property type="molecule type" value="Genomic_DNA"/>
</dbReference>
<dbReference type="AlphaFoldDB" id="A0A653CWK6"/>
<organism evidence="2 3">
    <name type="scientific">Callosobruchus maculatus</name>
    <name type="common">Southern cowpea weevil</name>
    <name type="synonym">Pulse bruchid</name>
    <dbReference type="NCBI Taxonomy" id="64391"/>
    <lineage>
        <taxon>Eukaryota</taxon>
        <taxon>Metazoa</taxon>
        <taxon>Ecdysozoa</taxon>
        <taxon>Arthropoda</taxon>
        <taxon>Hexapoda</taxon>
        <taxon>Insecta</taxon>
        <taxon>Pterygota</taxon>
        <taxon>Neoptera</taxon>
        <taxon>Endopterygota</taxon>
        <taxon>Coleoptera</taxon>
        <taxon>Polyphaga</taxon>
        <taxon>Cucujiformia</taxon>
        <taxon>Chrysomeloidea</taxon>
        <taxon>Chrysomelidae</taxon>
        <taxon>Bruchinae</taxon>
        <taxon>Bruchini</taxon>
        <taxon>Callosobruchus</taxon>
    </lineage>
</organism>
<evidence type="ECO:0000313" key="2">
    <source>
        <dbReference type="EMBL" id="VEN52248.1"/>
    </source>
</evidence>